<name>U5DIB9_9CHRO</name>
<sequence>MFAQNDSQQRPPDWRSHLDRFAQIRARELAALCWGLQQEWGDRPVTIGIDLRPQPHFVSCTREALETLNRNANGMLRELLGIVDGHKPEKEVLLIAIGEGQIKLVNYEPDLAPPDCFAQVDCDLDTLLTELERELQVQLQN</sequence>
<evidence type="ECO:0000259" key="1">
    <source>
        <dbReference type="Pfam" id="PF26619"/>
    </source>
</evidence>
<comment type="caution">
    <text evidence="2">The sequence shown here is derived from an EMBL/GenBank/DDBJ whole genome shotgun (WGS) entry which is preliminary data.</text>
</comment>
<dbReference type="OrthoDB" id="454938at2"/>
<gene>
    <name evidence="2" type="ORF">KR51_00019850</name>
</gene>
<proteinExistence type="predicted"/>
<dbReference type="eggNOG" id="ENOG5032T0Q">
    <property type="taxonomic scope" value="Bacteria"/>
</dbReference>
<dbReference type="InterPro" id="IPR058587">
    <property type="entry name" value="CcmS"/>
</dbReference>
<protein>
    <recommendedName>
        <fullName evidence="1">Chaperone protein CcmS domain-containing protein</fullName>
    </recommendedName>
</protein>
<dbReference type="STRING" id="582515.KR51_00019850"/>
<reference evidence="2 3" key="1">
    <citation type="submission" date="2013-05" db="EMBL/GenBank/DDBJ databases">
        <title>Draft genome sequence of Rubidibacter lacunae KORDI 51-2.</title>
        <authorList>
            <person name="Choi D.H."/>
            <person name="Noh J.H."/>
            <person name="Kwon K.-K."/>
            <person name="Lee J.-H."/>
            <person name="Ryu J.-Y."/>
        </authorList>
    </citation>
    <scope>NUCLEOTIDE SEQUENCE [LARGE SCALE GENOMIC DNA]</scope>
    <source>
        <strain evidence="2 3">KORDI 51-2</strain>
    </source>
</reference>
<evidence type="ECO:0000313" key="2">
    <source>
        <dbReference type="EMBL" id="ERN41416.1"/>
    </source>
</evidence>
<accession>U5DIB9</accession>
<dbReference type="RefSeq" id="WP_022606962.1">
    <property type="nucleotide sequence ID" value="NZ_ASSJ01000049.1"/>
</dbReference>
<keyword evidence="3" id="KW-1185">Reference proteome</keyword>
<dbReference type="AlphaFoldDB" id="U5DIB9"/>
<dbReference type="Proteomes" id="UP000016960">
    <property type="component" value="Unassembled WGS sequence"/>
</dbReference>
<organism evidence="2 3">
    <name type="scientific">Rubidibacter lacunae KORDI 51-2</name>
    <dbReference type="NCBI Taxonomy" id="582515"/>
    <lineage>
        <taxon>Bacteria</taxon>
        <taxon>Bacillati</taxon>
        <taxon>Cyanobacteriota</taxon>
        <taxon>Cyanophyceae</taxon>
        <taxon>Oscillatoriophycideae</taxon>
        <taxon>Chroococcales</taxon>
        <taxon>Aphanothecaceae</taxon>
        <taxon>Rubidibacter</taxon>
    </lineage>
</organism>
<feature type="domain" description="Chaperone protein CcmS" evidence="1">
    <location>
        <begin position="1"/>
        <end position="138"/>
    </location>
</feature>
<dbReference type="InParanoid" id="U5DIB9"/>
<dbReference type="EMBL" id="ASSJ01000049">
    <property type="protein sequence ID" value="ERN41416.1"/>
    <property type="molecule type" value="Genomic_DNA"/>
</dbReference>
<dbReference type="Pfam" id="PF26619">
    <property type="entry name" value="CcmS"/>
    <property type="match status" value="1"/>
</dbReference>
<evidence type="ECO:0000313" key="3">
    <source>
        <dbReference type="Proteomes" id="UP000016960"/>
    </source>
</evidence>